<dbReference type="AlphaFoldDB" id="A0AAD9MS75"/>
<dbReference type="Proteomes" id="UP001208570">
    <property type="component" value="Unassembled WGS sequence"/>
</dbReference>
<comment type="similarity">
    <text evidence="2">Belongs to the SLC35F solute transporter family.</text>
</comment>
<organism evidence="8 9">
    <name type="scientific">Paralvinella palmiformis</name>
    <dbReference type="NCBI Taxonomy" id="53620"/>
    <lineage>
        <taxon>Eukaryota</taxon>
        <taxon>Metazoa</taxon>
        <taxon>Spiralia</taxon>
        <taxon>Lophotrochozoa</taxon>
        <taxon>Annelida</taxon>
        <taxon>Polychaeta</taxon>
        <taxon>Sedentaria</taxon>
        <taxon>Canalipalpata</taxon>
        <taxon>Terebellida</taxon>
        <taxon>Terebelliformia</taxon>
        <taxon>Alvinellidae</taxon>
        <taxon>Paralvinella</taxon>
    </lineage>
</organism>
<evidence type="ECO:0000256" key="7">
    <source>
        <dbReference type="SAM" id="Phobius"/>
    </source>
</evidence>
<feature type="transmembrane region" description="Helical" evidence="7">
    <location>
        <begin position="60"/>
        <end position="78"/>
    </location>
</feature>
<feature type="transmembrane region" description="Helical" evidence="7">
    <location>
        <begin position="98"/>
        <end position="125"/>
    </location>
</feature>
<comment type="subcellular location">
    <subcellularLocation>
        <location evidence="1">Membrane</location>
        <topology evidence="1">Multi-pass membrane protein</topology>
    </subcellularLocation>
</comment>
<evidence type="ECO:0000313" key="9">
    <source>
        <dbReference type="Proteomes" id="UP001208570"/>
    </source>
</evidence>
<dbReference type="InterPro" id="IPR009262">
    <property type="entry name" value="SLC35_F1/F2/F6"/>
</dbReference>
<keyword evidence="3" id="KW-0813">Transport</keyword>
<evidence type="ECO:0000256" key="1">
    <source>
        <dbReference type="ARBA" id="ARBA00004141"/>
    </source>
</evidence>
<sequence>MRCFNNYSIVSTKNGLDPISNISRMYDGDHRIDKYTVNKMGRHLISQGYERKSPQVRSSFCTGMFIGELSCLLVYYVARKAGNSRVGPPLTQRFNILIFWPAALCDMCSTTIMYVGLNLTSAASFQMLRALLSVAFLRRIVRSHMWLGMSTILVGLVLVGISDILPGNSEKKTHNDMNAVVAGDLLIIMAQVITATQMVYEEKVIKQYNVPSLMAVGLEGFFGALTLGALLYPMYFIITGAPFSTDPDGRLENVKDAFVQMSNSWEIIVATVGNIVSIAFFNFSGISVTQEISATTRMVLDSCRTLIIWIVSLAIKFNSWQSFLVQLSGFVLLVIGMCLYNDIIIRPCLQCLGCLKKRSDIEPDPDEFEPLLGSDGKYLHGLLA</sequence>
<accession>A0AAD9MS75</accession>
<keyword evidence="4 7" id="KW-0812">Transmembrane</keyword>
<feature type="transmembrane region" description="Helical" evidence="7">
    <location>
        <begin position="267"/>
        <end position="286"/>
    </location>
</feature>
<feature type="transmembrane region" description="Helical" evidence="7">
    <location>
        <begin position="212"/>
        <end position="238"/>
    </location>
</feature>
<dbReference type="PANTHER" id="PTHR13146:SF0">
    <property type="entry name" value="SOLUTE CARRIER FAMILY 35 MEMBER F6"/>
    <property type="match status" value="1"/>
</dbReference>
<evidence type="ECO:0008006" key="10">
    <source>
        <dbReference type="Google" id="ProtNLM"/>
    </source>
</evidence>
<feature type="transmembrane region" description="Helical" evidence="7">
    <location>
        <begin position="177"/>
        <end position="200"/>
    </location>
</feature>
<keyword evidence="5 7" id="KW-1133">Transmembrane helix</keyword>
<dbReference type="PANTHER" id="PTHR13146">
    <property type="match status" value="1"/>
</dbReference>
<name>A0AAD9MS75_9ANNE</name>
<dbReference type="GO" id="GO:0016020">
    <property type="term" value="C:membrane"/>
    <property type="evidence" value="ECO:0007669"/>
    <property type="project" value="UniProtKB-SubCell"/>
</dbReference>
<reference evidence="8" key="1">
    <citation type="journal article" date="2023" name="Mol. Biol. Evol.">
        <title>Third-Generation Sequencing Reveals the Adaptive Role of the Epigenome in Three Deep-Sea Polychaetes.</title>
        <authorList>
            <person name="Perez M."/>
            <person name="Aroh O."/>
            <person name="Sun Y."/>
            <person name="Lan Y."/>
            <person name="Juniper S.K."/>
            <person name="Young C.R."/>
            <person name="Angers B."/>
            <person name="Qian P.Y."/>
        </authorList>
    </citation>
    <scope>NUCLEOTIDE SEQUENCE</scope>
    <source>
        <strain evidence="8">P08H-3</strain>
    </source>
</reference>
<evidence type="ECO:0000256" key="4">
    <source>
        <dbReference type="ARBA" id="ARBA00022692"/>
    </source>
</evidence>
<dbReference type="Pfam" id="PF06027">
    <property type="entry name" value="SLC35F"/>
    <property type="match status" value="1"/>
</dbReference>
<feature type="transmembrane region" description="Helical" evidence="7">
    <location>
        <begin position="146"/>
        <end position="165"/>
    </location>
</feature>
<proteinExistence type="inferred from homology"/>
<comment type="caution">
    <text evidence="8">The sequence shown here is derived from an EMBL/GenBank/DDBJ whole genome shotgun (WGS) entry which is preliminary data.</text>
</comment>
<keyword evidence="9" id="KW-1185">Reference proteome</keyword>
<evidence type="ECO:0000256" key="5">
    <source>
        <dbReference type="ARBA" id="ARBA00022989"/>
    </source>
</evidence>
<dbReference type="InterPro" id="IPR037185">
    <property type="entry name" value="EmrE-like"/>
</dbReference>
<gene>
    <name evidence="8" type="ORF">LSH36_838g01029</name>
</gene>
<keyword evidence="6 7" id="KW-0472">Membrane</keyword>
<evidence type="ECO:0000313" key="8">
    <source>
        <dbReference type="EMBL" id="KAK2143485.1"/>
    </source>
</evidence>
<protein>
    <recommendedName>
        <fullName evidence="10">Solute carrier family 35 member F6</fullName>
    </recommendedName>
</protein>
<dbReference type="SUPFAM" id="SSF103481">
    <property type="entry name" value="Multidrug resistance efflux transporter EmrE"/>
    <property type="match status" value="1"/>
</dbReference>
<dbReference type="GO" id="GO:0022857">
    <property type="term" value="F:transmembrane transporter activity"/>
    <property type="evidence" value="ECO:0007669"/>
    <property type="project" value="InterPro"/>
</dbReference>
<feature type="transmembrane region" description="Helical" evidence="7">
    <location>
        <begin position="323"/>
        <end position="340"/>
    </location>
</feature>
<evidence type="ECO:0000256" key="2">
    <source>
        <dbReference type="ARBA" id="ARBA00007863"/>
    </source>
</evidence>
<evidence type="ECO:0000256" key="3">
    <source>
        <dbReference type="ARBA" id="ARBA00022448"/>
    </source>
</evidence>
<dbReference type="EMBL" id="JAODUP010000838">
    <property type="protein sequence ID" value="KAK2143485.1"/>
    <property type="molecule type" value="Genomic_DNA"/>
</dbReference>
<evidence type="ECO:0000256" key="6">
    <source>
        <dbReference type="ARBA" id="ARBA00023136"/>
    </source>
</evidence>